<sequence length="40" mass="5016">MILNYLRHKRLQYHFLSDSQREIVDYNQNHKKKESNIKKV</sequence>
<dbReference type="AlphaFoldDB" id="A0A8S1MWA6"/>
<name>A0A8S1MWA6_9CILI</name>
<evidence type="ECO:0000313" key="1">
    <source>
        <dbReference type="EMBL" id="CAD8082261.1"/>
    </source>
</evidence>
<dbReference type="EMBL" id="CAJJDN010000043">
    <property type="protein sequence ID" value="CAD8082261.1"/>
    <property type="molecule type" value="Genomic_DNA"/>
</dbReference>
<protein>
    <submittedName>
        <fullName evidence="1">Uncharacterized protein</fullName>
    </submittedName>
</protein>
<evidence type="ECO:0000313" key="2">
    <source>
        <dbReference type="Proteomes" id="UP000692954"/>
    </source>
</evidence>
<gene>
    <name evidence="1" type="ORF">PSON_ATCC_30995.1.T0430102</name>
</gene>
<proteinExistence type="predicted"/>
<accession>A0A8S1MWA6</accession>
<keyword evidence="2" id="KW-1185">Reference proteome</keyword>
<reference evidence="1" key="1">
    <citation type="submission" date="2021-01" db="EMBL/GenBank/DDBJ databases">
        <authorList>
            <consortium name="Genoscope - CEA"/>
            <person name="William W."/>
        </authorList>
    </citation>
    <scope>NUCLEOTIDE SEQUENCE</scope>
</reference>
<comment type="caution">
    <text evidence="1">The sequence shown here is derived from an EMBL/GenBank/DDBJ whole genome shotgun (WGS) entry which is preliminary data.</text>
</comment>
<dbReference type="Proteomes" id="UP000692954">
    <property type="component" value="Unassembled WGS sequence"/>
</dbReference>
<organism evidence="1 2">
    <name type="scientific">Paramecium sonneborni</name>
    <dbReference type="NCBI Taxonomy" id="65129"/>
    <lineage>
        <taxon>Eukaryota</taxon>
        <taxon>Sar</taxon>
        <taxon>Alveolata</taxon>
        <taxon>Ciliophora</taxon>
        <taxon>Intramacronucleata</taxon>
        <taxon>Oligohymenophorea</taxon>
        <taxon>Peniculida</taxon>
        <taxon>Parameciidae</taxon>
        <taxon>Paramecium</taxon>
    </lineage>
</organism>